<evidence type="ECO:0000313" key="1">
    <source>
        <dbReference type="EMBL" id="KAJ8770538.1"/>
    </source>
</evidence>
<sequence length="140" mass="15935">MTINCGTVAWRRLNRWLSNGRRVFFRSESDFLVVWEGAPGSSRAHLREGQTLKWQKYCINVPSCHFSSWPSDAIHVMVGPLFAGKTTTLLQRIHSETELGRSVSYSIEECGYQNIDITSLQVNACPRLNKELSIFVSREA</sequence>
<keyword evidence="2" id="KW-1185">Reference proteome</keyword>
<organism evidence="1 2">
    <name type="scientific">Erythroxylum novogranatense</name>
    <dbReference type="NCBI Taxonomy" id="1862640"/>
    <lineage>
        <taxon>Eukaryota</taxon>
        <taxon>Viridiplantae</taxon>
        <taxon>Streptophyta</taxon>
        <taxon>Embryophyta</taxon>
        <taxon>Tracheophyta</taxon>
        <taxon>Spermatophyta</taxon>
        <taxon>Magnoliopsida</taxon>
        <taxon>eudicotyledons</taxon>
        <taxon>Gunneridae</taxon>
        <taxon>Pentapetalae</taxon>
        <taxon>rosids</taxon>
        <taxon>fabids</taxon>
        <taxon>Malpighiales</taxon>
        <taxon>Erythroxylaceae</taxon>
        <taxon>Erythroxylum</taxon>
    </lineage>
</organism>
<name>A0AAV8TXW8_9ROSI</name>
<gene>
    <name evidence="1" type="ORF">K2173_018029</name>
</gene>
<comment type="caution">
    <text evidence="1">The sequence shown here is derived from an EMBL/GenBank/DDBJ whole genome shotgun (WGS) entry which is preliminary data.</text>
</comment>
<reference evidence="1 2" key="1">
    <citation type="submission" date="2021-09" db="EMBL/GenBank/DDBJ databases">
        <title>Genomic insights and catalytic innovation underlie evolution of tropane alkaloids biosynthesis.</title>
        <authorList>
            <person name="Wang Y.-J."/>
            <person name="Tian T."/>
            <person name="Huang J.-P."/>
            <person name="Huang S.-X."/>
        </authorList>
    </citation>
    <scope>NUCLEOTIDE SEQUENCE [LARGE SCALE GENOMIC DNA]</scope>
    <source>
        <strain evidence="1">KIB-2018</strain>
        <tissue evidence="1">Leaf</tissue>
    </source>
</reference>
<dbReference type="Proteomes" id="UP001159364">
    <property type="component" value="Linkage Group LG03"/>
</dbReference>
<evidence type="ECO:0000313" key="2">
    <source>
        <dbReference type="Proteomes" id="UP001159364"/>
    </source>
</evidence>
<dbReference type="AlphaFoldDB" id="A0AAV8TXW8"/>
<evidence type="ECO:0008006" key="3">
    <source>
        <dbReference type="Google" id="ProtNLM"/>
    </source>
</evidence>
<dbReference type="EMBL" id="JAIWQS010000003">
    <property type="protein sequence ID" value="KAJ8770538.1"/>
    <property type="molecule type" value="Genomic_DNA"/>
</dbReference>
<accession>A0AAV8TXW8</accession>
<proteinExistence type="predicted"/>
<protein>
    <recommendedName>
        <fullName evidence="3">Thymidine kinase</fullName>
    </recommendedName>
</protein>